<proteinExistence type="inferred from homology"/>
<protein>
    <submittedName>
        <fullName evidence="5">4-amino-4-deoxychorismate lyase</fullName>
        <ecNumber evidence="5">4.1.3.38</ecNumber>
    </submittedName>
</protein>
<dbReference type="InterPro" id="IPR043131">
    <property type="entry name" value="BCAT-like_N"/>
</dbReference>
<comment type="subunit">
    <text evidence="3">Homodimer.</text>
</comment>
<evidence type="ECO:0000256" key="2">
    <source>
        <dbReference type="ARBA" id="ARBA00009320"/>
    </source>
</evidence>
<dbReference type="Gene3D" id="3.30.470.10">
    <property type="match status" value="1"/>
</dbReference>
<organism evidence="5 6">
    <name type="scientific">Siminovitchia acidinfaciens</name>
    <dbReference type="NCBI Taxonomy" id="2321395"/>
    <lineage>
        <taxon>Bacteria</taxon>
        <taxon>Bacillati</taxon>
        <taxon>Bacillota</taxon>
        <taxon>Bacilli</taxon>
        <taxon>Bacillales</taxon>
        <taxon>Bacillaceae</taxon>
        <taxon>Siminovitchia</taxon>
    </lineage>
</organism>
<evidence type="ECO:0000313" key="5">
    <source>
        <dbReference type="EMBL" id="RST72340.1"/>
    </source>
</evidence>
<keyword evidence="5" id="KW-0456">Lyase</keyword>
<dbReference type="GO" id="GO:0008652">
    <property type="term" value="P:amino acid biosynthetic process"/>
    <property type="evidence" value="ECO:0007669"/>
    <property type="project" value="UniProtKB-ARBA"/>
</dbReference>
<comment type="cofactor">
    <cofactor evidence="1">
        <name>pyridoxal 5'-phosphate</name>
        <dbReference type="ChEBI" id="CHEBI:597326"/>
    </cofactor>
</comment>
<evidence type="ECO:0000256" key="1">
    <source>
        <dbReference type="ARBA" id="ARBA00001933"/>
    </source>
</evidence>
<sequence>MYMYLNGNFIEKEKARISPFDHGYLYGLGVFETFRTYSGVPFLLEEHLERLNAGLAEMGIERAFQKREVRSLIDELSELNQLQDSYIRMNVSAGAGEIGLQTAPYTEPTIIFFQKELPPLEPLREKEAILLNIRRNTPETEVRLKSHHFFNNMAAKRELGSDPGKEGIFLSEDGFLAEGVTSNLFWVNDGRLLTPAIETGILNGITRQFILRLATELGIRTEEGLYKGVELSEADEIFFTNSIQEIVPVNAFEGRSLPGKDGRIVQRLNELYQNYVSNLR</sequence>
<keyword evidence="4" id="KW-0663">Pyridoxal phosphate</keyword>
<dbReference type="Gene3D" id="3.20.10.10">
    <property type="entry name" value="D-amino Acid Aminotransferase, subunit A, domain 2"/>
    <property type="match status" value="1"/>
</dbReference>
<dbReference type="GO" id="GO:0008696">
    <property type="term" value="F:4-amino-4-deoxychorismate lyase activity"/>
    <property type="evidence" value="ECO:0007669"/>
    <property type="project" value="UniProtKB-EC"/>
</dbReference>
<evidence type="ECO:0000256" key="3">
    <source>
        <dbReference type="ARBA" id="ARBA00011738"/>
    </source>
</evidence>
<dbReference type="EC" id="4.1.3.38" evidence="5"/>
<name>A0A429XVR1_9BACI</name>
<evidence type="ECO:0000313" key="6">
    <source>
        <dbReference type="Proteomes" id="UP000287156"/>
    </source>
</evidence>
<dbReference type="GO" id="GO:0046394">
    <property type="term" value="P:carboxylic acid biosynthetic process"/>
    <property type="evidence" value="ECO:0007669"/>
    <property type="project" value="UniProtKB-ARBA"/>
</dbReference>
<dbReference type="InterPro" id="IPR050571">
    <property type="entry name" value="Class-IV_PLP-Dep_Aminotrnsfr"/>
</dbReference>
<gene>
    <name evidence="5" type="primary">pabC</name>
    <name evidence="5" type="ORF">D4T97_016720</name>
</gene>
<dbReference type="GO" id="GO:0005829">
    <property type="term" value="C:cytosol"/>
    <property type="evidence" value="ECO:0007669"/>
    <property type="project" value="TreeGrafter"/>
</dbReference>
<keyword evidence="6" id="KW-1185">Reference proteome</keyword>
<dbReference type="NCBIfam" id="NF005800">
    <property type="entry name" value="PRK07650.1"/>
    <property type="match status" value="1"/>
</dbReference>
<dbReference type="PANTHER" id="PTHR42743:SF11">
    <property type="entry name" value="AMINODEOXYCHORISMATE LYASE"/>
    <property type="match status" value="1"/>
</dbReference>
<dbReference type="FunFam" id="3.20.10.10:FF:000002">
    <property type="entry name" value="D-alanine aminotransferase"/>
    <property type="match status" value="1"/>
</dbReference>
<dbReference type="CDD" id="cd00449">
    <property type="entry name" value="PLPDE_IV"/>
    <property type="match status" value="1"/>
</dbReference>
<comment type="similarity">
    <text evidence="2">Belongs to the class-IV pyridoxal-phosphate-dependent aminotransferase family.</text>
</comment>
<dbReference type="OrthoDB" id="9805628at2"/>
<dbReference type="Pfam" id="PF01063">
    <property type="entry name" value="Aminotran_4"/>
    <property type="match status" value="1"/>
</dbReference>
<dbReference type="InterPro" id="IPR001544">
    <property type="entry name" value="Aminotrans_IV"/>
</dbReference>
<comment type="caution">
    <text evidence="5">The sequence shown here is derived from an EMBL/GenBank/DDBJ whole genome shotgun (WGS) entry which is preliminary data.</text>
</comment>
<accession>A0A429XVR1</accession>
<evidence type="ECO:0000256" key="4">
    <source>
        <dbReference type="ARBA" id="ARBA00022898"/>
    </source>
</evidence>
<dbReference type="AlphaFoldDB" id="A0A429XVR1"/>
<dbReference type="EMBL" id="QYTV02000009">
    <property type="protein sequence ID" value="RST72340.1"/>
    <property type="molecule type" value="Genomic_DNA"/>
</dbReference>
<dbReference type="SUPFAM" id="SSF56752">
    <property type="entry name" value="D-aminoacid aminotransferase-like PLP-dependent enzymes"/>
    <property type="match status" value="1"/>
</dbReference>
<dbReference type="InterPro" id="IPR036038">
    <property type="entry name" value="Aminotransferase-like"/>
</dbReference>
<dbReference type="Proteomes" id="UP000287156">
    <property type="component" value="Unassembled WGS sequence"/>
</dbReference>
<reference evidence="5" key="1">
    <citation type="submission" date="2018-12" db="EMBL/GenBank/DDBJ databases">
        <authorList>
            <person name="Sun L."/>
            <person name="Chen Z."/>
        </authorList>
    </citation>
    <scope>NUCLEOTIDE SEQUENCE [LARGE SCALE GENOMIC DNA]</scope>
    <source>
        <strain evidence="5">3-2-2</strain>
    </source>
</reference>
<dbReference type="InterPro" id="IPR043132">
    <property type="entry name" value="BCAT-like_C"/>
</dbReference>
<dbReference type="RefSeq" id="WP_126051964.1">
    <property type="nucleotide sequence ID" value="NZ_QYTV02000009.1"/>
</dbReference>
<dbReference type="PANTHER" id="PTHR42743">
    <property type="entry name" value="AMINO-ACID AMINOTRANSFERASE"/>
    <property type="match status" value="1"/>
</dbReference>